<sequence>MKHEAQKRNWKSFYVVGDSAVMDRLKEGFKTLPVIKSIPKNIRIEAGKEHVYKLV</sequence>
<name>A0ABU0CUW6_9BACI</name>
<proteinExistence type="predicted"/>
<gene>
    <name evidence="1" type="ORF">J2S00_002484</name>
</gene>
<accession>A0ABU0CUW6</accession>
<reference evidence="1 2" key="1">
    <citation type="submission" date="2023-07" db="EMBL/GenBank/DDBJ databases">
        <title>Genomic Encyclopedia of Type Strains, Phase IV (KMG-IV): sequencing the most valuable type-strain genomes for metagenomic binning, comparative biology and taxonomic classification.</title>
        <authorList>
            <person name="Goeker M."/>
        </authorList>
    </citation>
    <scope>NUCLEOTIDE SEQUENCE [LARGE SCALE GENOMIC DNA]</scope>
    <source>
        <strain evidence="1 2">DSM 17740</strain>
    </source>
</reference>
<evidence type="ECO:0000313" key="2">
    <source>
        <dbReference type="Proteomes" id="UP001232445"/>
    </source>
</evidence>
<comment type="caution">
    <text evidence="1">The sequence shown here is derived from an EMBL/GenBank/DDBJ whole genome shotgun (WGS) entry which is preliminary data.</text>
</comment>
<dbReference type="Proteomes" id="UP001232445">
    <property type="component" value="Unassembled WGS sequence"/>
</dbReference>
<organism evidence="1 2">
    <name type="scientific">Caldalkalibacillus uzonensis</name>
    <dbReference type="NCBI Taxonomy" id="353224"/>
    <lineage>
        <taxon>Bacteria</taxon>
        <taxon>Bacillati</taxon>
        <taxon>Bacillota</taxon>
        <taxon>Bacilli</taxon>
        <taxon>Bacillales</taxon>
        <taxon>Bacillaceae</taxon>
        <taxon>Caldalkalibacillus</taxon>
    </lineage>
</organism>
<keyword evidence="2" id="KW-1185">Reference proteome</keyword>
<protein>
    <submittedName>
        <fullName evidence="1">Uncharacterized protein</fullName>
    </submittedName>
</protein>
<evidence type="ECO:0000313" key="1">
    <source>
        <dbReference type="EMBL" id="MDQ0339691.1"/>
    </source>
</evidence>
<dbReference type="EMBL" id="JAUSUQ010000009">
    <property type="protein sequence ID" value="MDQ0339691.1"/>
    <property type="molecule type" value="Genomic_DNA"/>
</dbReference>